<feature type="domain" description="Thiolase C-terminal" evidence="7">
    <location>
        <begin position="281"/>
        <end position="404"/>
    </location>
</feature>
<name>A0A4D9DBH8_9STRA</name>
<dbReference type="Proteomes" id="UP000355283">
    <property type="component" value="Unassembled WGS sequence"/>
</dbReference>
<dbReference type="InterPro" id="IPR020613">
    <property type="entry name" value="Thiolase_CS"/>
</dbReference>
<evidence type="ECO:0000313" key="8">
    <source>
        <dbReference type="EMBL" id="TFJ88354.1"/>
    </source>
</evidence>
<reference evidence="8 9" key="1">
    <citation type="submission" date="2019-01" db="EMBL/GenBank/DDBJ databases">
        <title>Nuclear Genome Assembly of the Microalgal Biofuel strain Nannochloropsis salina CCMP1776.</title>
        <authorList>
            <person name="Hovde B."/>
        </authorList>
    </citation>
    <scope>NUCLEOTIDE SEQUENCE [LARGE SCALE GENOMIC DNA]</scope>
    <source>
        <strain evidence="8 9">CCMP1776</strain>
    </source>
</reference>
<dbReference type="FunFam" id="3.40.47.10:FF:000010">
    <property type="entry name" value="Acetyl-CoA acetyltransferase (Thiolase)"/>
    <property type="match status" value="1"/>
</dbReference>
<evidence type="ECO:0000259" key="7">
    <source>
        <dbReference type="Pfam" id="PF02803"/>
    </source>
</evidence>
<feature type="active site" description="Proton acceptor" evidence="4">
    <location>
        <position position="392"/>
    </location>
</feature>
<feature type="domain" description="Thiolase N-terminal" evidence="6">
    <location>
        <begin position="13"/>
        <end position="273"/>
    </location>
</feature>
<evidence type="ECO:0000256" key="4">
    <source>
        <dbReference type="PIRSR" id="PIRSR000429-1"/>
    </source>
</evidence>
<dbReference type="InterPro" id="IPR002155">
    <property type="entry name" value="Thiolase"/>
</dbReference>
<evidence type="ECO:0000256" key="3">
    <source>
        <dbReference type="ARBA" id="ARBA00023315"/>
    </source>
</evidence>
<dbReference type="PROSITE" id="PS00098">
    <property type="entry name" value="THIOLASE_1"/>
    <property type="match status" value="1"/>
</dbReference>
<dbReference type="NCBIfam" id="TIGR01930">
    <property type="entry name" value="AcCoA-C-Actrans"/>
    <property type="match status" value="1"/>
</dbReference>
<evidence type="ECO:0000313" key="9">
    <source>
        <dbReference type="Proteomes" id="UP000355283"/>
    </source>
</evidence>
<dbReference type="CDD" id="cd00751">
    <property type="entry name" value="thiolase"/>
    <property type="match status" value="1"/>
</dbReference>
<dbReference type="GO" id="GO:0003985">
    <property type="term" value="F:acetyl-CoA C-acetyltransferase activity"/>
    <property type="evidence" value="ECO:0007669"/>
    <property type="project" value="TreeGrafter"/>
</dbReference>
<evidence type="ECO:0008006" key="10">
    <source>
        <dbReference type="Google" id="ProtNLM"/>
    </source>
</evidence>
<proteinExistence type="inferred from homology"/>
<keyword evidence="9" id="KW-1185">Reference proteome</keyword>
<dbReference type="EMBL" id="SDOX01000002">
    <property type="protein sequence ID" value="TFJ88354.1"/>
    <property type="molecule type" value="Genomic_DNA"/>
</dbReference>
<evidence type="ECO:0000259" key="6">
    <source>
        <dbReference type="Pfam" id="PF00108"/>
    </source>
</evidence>
<dbReference type="Pfam" id="PF00108">
    <property type="entry name" value="Thiolase_N"/>
    <property type="match status" value="1"/>
</dbReference>
<feature type="active site" description="Proton acceptor" evidence="4">
    <location>
        <position position="359"/>
    </location>
</feature>
<dbReference type="Pfam" id="PF02803">
    <property type="entry name" value="Thiolase_C"/>
    <property type="match status" value="1"/>
</dbReference>
<dbReference type="InterPro" id="IPR016039">
    <property type="entry name" value="Thiolase-like"/>
</dbReference>
<comment type="caution">
    <text evidence="8">The sequence shown here is derived from an EMBL/GenBank/DDBJ whole genome shotgun (WGS) entry which is preliminary data.</text>
</comment>
<dbReference type="PANTHER" id="PTHR18919:SF107">
    <property type="entry name" value="ACETYL-COA ACETYLTRANSFERASE, CYTOSOLIC"/>
    <property type="match status" value="1"/>
</dbReference>
<dbReference type="GO" id="GO:0005739">
    <property type="term" value="C:mitochondrion"/>
    <property type="evidence" value="ECO:0007669"/>
    <property type="project" value="TreeGrafter"/>
</dbReference>
<dbReference type="InterPro" id="IPR020615">
    <property type="entry name" value="Thiolase_acyl_enz_int_AS"/>
</dbReference>
<dbReference type="PIRSF" id="PIRSF000429">
    <property type="entry name" value="Ac-CoA_Ac_transf"/>
    <property type="match status" value="1"/>
</dbReference>
<comment type="similarity">
    <text evidence="1 5">Belongs to the thiolase-like superfamily. Thiolase family.</text>
</comment>
<dbReference type="OrthoDB" id="5404651at2759"/>
<keyword evidence="3 5" id="KW-0012">Acyltransferase</keyword>
<accession>A0A4D9DBH8</accession>
<organism evidence="8 9">
    <name type="scientific">Nannochloropsis salina CCMP1776</name>
    <dbReference type="NCBI Taxonomy" id="1027361"/>
    <lineage>
        <taxon>Eukaryota</taxon>
        <taxon>Sar</taxon>
        <taxon>Stramenopiles</taxon>
        <taxon>Ochrophyta</taxon>
        <taxon>Eustigmatophyceae</taxon>
        <taxon>Eustigmatales</taxon>
        <taxon>Monodopsidaceae</taxon>
        <taxon>Microchloropsis</taxon>
        <taxon>Microchloropsis salina</taxon>
    </lineage>
</organism>
<feature type="active site" description="Acyl-thioester intermediate" evidence="4">
    <location>
        <position position="97"/>
    </location>
</feature>
<evidence type="ECO:0000256" key="1">
    <source>
        <dbReference type="ARBA" id="ARBA00010982"/>
    </source>
</evidence>
<dbReference type="SUPFAM" id="SSF53901">
    <property type="entry name" value="Thiolase-like"/>
    <property type="match status" value="2"/>
</dbReference>
<evidence type="ECO:0000256" key="2">
    <source>
        <dbReference type="ARBA" id="ARBA00022679"/>
    </source>
</evidence>
<dbReference type="GO" id="GO:0006635">
    <property type="term" value="P:fatty acid beta-oxidation"/>
    <property type="evidence" value="ECO:0007669"/>
    <property type="project" value="TreeGrafter"/>
</dbReference>
<sequence length="406" mass="41923">MSASSFAARKGLFIVGAKRTPFGAFGGKLKNFSATELAYLASKAALCQAKLDPSAVNVVYAGNVIQSSNDACYLARHMGLKAGVPQHVPALTINRLCGSGFETVIMGCEAMELGQASVALAAGTENMSAAPFVVDGNSVRWGVPLGKGPEMKDSLWAGLTDSLAGTPMGITAENLGAKYGITRQECDEFGLRSQHLWAKAQERGALQAEIVPVEVKTKKGIDLVTVDEHPRPQVELTKMSKLNPVFKKDGLVTAANASGIADGAGALVLATEDTVHAHKLEPLARVVAWSRVGCDPSIMGIGPVEAIRGALSVSGVAMADLDRIEINEAFAAQFLACAKELGLDMSKTNVHGGAIALGHPLAASGSRIVAHLANGLKGQQGGKKGYVMGSACIGGGQGIAILLQAV</sequence>
<dbReference type="PANTHER" id="PTHR18919">
    <property type="entry name" value="ACETYL-COA C-ACYLTRANSFERASE"/>
    <property type="match status" value="1"/>
</dbReference>
<dbReference type="AlphaFoldDB" id="A0A4D9DBH8"/>
<dbReference type="Gene3D" id="3.40.47.10">
    <property type="match status" value="2"/>
</dbReference>
<protein>
    <recommendedName>
        <fullName evidence="10">Thiolase N-terminal domain-containing protein</fullName>
    </recommendedName>
</protein>
<dbReference type="InterPro" id="IPR020616">
    <property type="entry name" value="Thiolase_N"/>
</dbReference>
<evidence type="ECO:0000256" key="5">
    <source>
        <dbReference type="RuleBase" id="RU003557"/>
    </source>
</evidence>
<gene>
    <name evidence="8" type="ORF">NSK_000703</name>
</gene>
<keyword evidence="2 5" id="KW-0808">Transferase</keyword>
<dbReference type="PROSITE" id="PS00737">
    <property type="entry name" value="THIOLASE_2"/>
    <property type="match status" value="1"/>
</dbReference>
<dbReference type="InterPro" id="IPR020617">
    <property type="entry name" value="Thiolase_C"/>
</dbReference>